<accession>A0ABQ2IEE7</accession>
<dbReference type="EMBL" id="BMNZ01000007">
    <property type="protein sequence ID" value="GGN05355.1"/>
    <property type="molecule type" value="Genomic_DNA"/>
</dbReference>
<organism evidence="2 3">
    <name type="scientific">Terrabacter tumescens</name>
    <dbReference type="NCBI Taxonomy" id="60443"/>
    <lineage>
        <taxon>Bacteria</taxon>
        <taxon>Bacillati</taxon>
        <taxon>Actinomycetota</taxon>
        <taxon>Actinomycetes</taxon>
        <taxon>Micrococcales</taxon>
        <taxon>Intrasporangiaceae</taxon>
        <taxon>Terrabacter</taxon>
    </lineage>
</organism>
<reference evidence="3" key="1">
    <citation type="journal article" date="2019" name="Int. J. Syst. Evol. Microbiol.">
        <title>The Global Catalogue of Microorganisms (GCM) 10K type strain sequencing project: providing services to taxonomists for standard genome sequencing and annotation.</title>
        <authorList>
            <consortium name="The Broad Institute Genomics Platform"/>
            <consortium name="The Broad Institute Genome Sequencing Center for Infectious Disease"/>
            <person name="Wu L."/>
            <person name="Ma J."/>
        </authorList>
    </citation>
    <scope>NUCLEOTIDE SEQUENCE [LARGE SCALE GENOMIC DNA]</scope>
    <source>
        <strain evidence="3">JCM 1365</strain>
    </source>
</reference>
<evidence type="ECO:0000256" key="1">
    <source>
        <dbReference type="SAM" id="MobiDB-lite"/>
    </source>
</evidence>
<feature type="region of interest" description="Disordered" evidence="1">
    <location>
        <begin position="29"/>
        <end position="55"/>
    </location>
</feature>
<evidence type="ECO:0000313" key="3">
    <source>
        <dbReference type="Proteomes" id="UP000623461"/>
    </source>
</evidence>
<dbReference type="Proteomes" id="UP000623461">
    <property type="component" value="Unassembled WGS sequence"/>
</dbReference>
<sequence length="55" mass="6115">MRLRDHNKGDLALTTLTLAVAAAAAVSETAQWVGRRRRRRGHQKAATHARPRASR</sequence>
<evidence type="ECO:0000313" key="2">
    <source>
        <dbReference type="EMBL" id="GGN05355.1"/>
    </source>
</evidence>
<feature type="compositionally biased region" description="Basic residues" evidence="1">
    <location>
        <begin position="34"/>
        <end position="55"/>
    </location>
</feature>
<proteinExistence type="predicted"/>
<keyword evidence="3" id="KW-1185">Reference proteome</keyword>
<comment type="caution">
    <text evidence="2">The sequence shown here is derived from an EMBL/GenBank/DDBJ whole genome shotgun (WGS) entry which is preliminary data.</text>
</comment>
<protein>
    <submittedName>
        <fullName evidence="2">Uncharacterized protein</fullName>
    </submittedName>
</protein>
<name>A0ABQ2IEE7_9MICO</name>
<gene>
    <name evidence="2" type="ORF">GCM10009721_36050</name>
</gene>